<dbReference type="OrthoDB" id="6992469at2"/>
<organism evidence="2 3">
    <name type="scientific">Piscinibacter terrae</name>
    <dbReference type="NCBI Taxonomy" id="2496871"/>
    <lineage>
        <taxon>Bacteria</taxon>
        <taxon>Pseudomonadati</taxon>
        <taxon>Pseudomonadota</taxon>
        <taxon>Betaproteobacteria</taxon>
        <taxon>Burkholderiales</taxon>
        <taxon>Sphaerotilaceae</taxon>
        <taxon>Piscinibacter</taxon>
    </lineage>
</organism>
<comment type="caution">
    <text evidence="2">The sequence shown here is derived from an EMBL/GenBank/DDBJ whole genome shotgun (WGS) entry which is preliminary data.</text>
</comment>
<dbReference type="AlphaFoldDB" id="A0A3N7HWE1"/>
<dbReference type="EMBL" id="QUSW01000001">
    <property type="protein sequence ID" value="RQP26698.1"/>
    <property type="molecule type" value="Genomic_DNA"/>
</dbReference>
<feature type="region of interest" description="Disordered" evidence="1">
    <location>
        <begin position="60"/>
        <end position="85"/>
    </location>
</feature>
<keyword evidence="3" id="KW-1185">Reference proteome</keyword>
<accession>A0A3N7HWE1</accession>
<sequence length="85" mass="9174">MRKKFPIHPAHPERTCWGCDRYCPADSLACGNGSERTQHPVETWGDDWQEWGLDSAAARDADVKPDAAGCSSAKVAAGHQPSSPP</sequence>
<protein>
    <submittedName>
        <fullName evidence="2">DUF3079 domain-containing protein</fullName>
    </submittedName>
</protein>
<proteinExistence type="predicted"/>
<dbReference type="InterPro" id="IPR021430">
    <property type="entry name" value="DUF3079"/>
</dbReference>
<dbReference type="Pfam" id="PF11278">
    <property type="entry name" value="DUF3079"/>
    <property type="match status" value="1"/>
</dbReference>
<dbReference type="RefSeq" id="WP_124539391.1">
    <property type="nucleotide sequence ID" value="NZ_QUSW01000001.1"/>
</dbReference>
<dbReference type="Proteomes" id="UP000267464">
    <property type="component" value="Unassembled WGS sequence"/>
</dbReference>
<evidence type="ECO:0000313" key="2">
    <source>
        <dbReference type="EMBL" id="RQP26698.1"/>
    </source>
</evidence>
<evidence type="ECO:0000256" key="1">
    <source>
        <dbReference type="SAM" id="MobiDB-lite"/>
    </source>
</evidence>
<reference evidence="2 3" key="2">
    <citation type="submission" date="2018-12" db="EMBL/GenBank/DDBJ databases">
        <title>Rhizobacter gummiphilus sp. nov., a rubber-degrading bacterium isolated from the soil of a botanical garden in Japan.</title>
        <authorList>
            <person name="Shunsuke S.S."/>
        </authorList>
    </citation>
    <scope>NUCLEOTIDE SEQUENCE [LARGE SCALE GENOMIC DNA]</scope>
    <source>
        <strain evidence="2 3">S-16</strain>
    </source>
</reference>
<gene>
    <name evidence="2" type="ORF">DZC73_06795</name>
</gene>
<reference evidence="2 3" key="1">
    <citation type="submission" date="2018-08" db="EMBL/GenBank/DDBJ databases">
        <authorList>
            <person name="Khan S.A."/>
            <person name="Jeon C.O."/>
            <person name="Chun B.H."/>
            <person name="Jeong S.E."/>
        </authorList>
    </citation>
    <scope>NUCLEOTIDE SEQUENCE [LARGE SCALE GENOMIC DNA]</scope>
    <source>
        <strain evidence="2 3">S-16</strain>
    </source>
</reference>
<name>A0A3N7HWE1_9BURK</name>
<evidence type="ECO:0000313" key="3">
    <source>
        <dbReference type="Proteomes" id="UP000267464"/>
    </source>
</evidence>